<accession>A0AAD7R659</accession>
<organism evidence="1 2">
    <name type="scientific">Aldrovandia affinis</name>
    <dbReference type="NCBI Taxonomy" id="143900"/>
    <lineage>
        <taxon>Eukaryota</taxon>
        <taxon>Metazoa</taxon>
        <taxon>Chordata</taxon>
        <taxon>Craniata</taxon>
        <taxon>Vertebrata</taxon>
        <taxon>Euteleostomi</taxon>
        <taxon>Actinopterygii</taxon>
        <taxon>Neopterygii</taxon>
        <taxon>Teleostei</taxon>
        <taxon>Notacanthiformes</taxon>
        <taxon>Halosauridae</taxon>
        <taxon>Aldrovandia</taxon>
    </lineage>
</organism>
<comment type="caution">
    <text evidence="1">The sequence shown here is derived from an EMBL/GenBank/DDBJ whole genome shotgun (WGS) entry which is preliminary data.</text>
</comment>
<dbReference type="Proteomes" id="UP001221898">
    <property type="component" value="Unassembled WGS sequence"/>
</dbReference>
<name>A0AAD7R659_9TELE</name>
<evidence type="ECO:0000313" key="1">
    <source>
        <dbReference type="EMBL" id="KAJ8366791.1"/>
    </source>
</evidence>
<dbReference type="PANTHER" id="PTHR47018">
    <property type="entry name" value="CXC DOMAIN-CONTAINING PROTEIN-RELATED"/>
    <property type="match status" value="1"/>
</dbReference>
<dbReference type="PANTHER" id="PTHR47018:SF1">
    <property type="entry name" value="TESMIN_TSO1-LIKE CXC DOMAIN-CONTAINING PROTEIN"/>
    <property type="match status" value="1"/>
</dbReference>
<dbReference type="EMBL" id="JAINUG010000543">
    <property type="protein sequence ID" value="KAJ8366791.1"/>
    <property type="molecule type" value="Genomic_DNA"/>
</dbReference>
<sequence length="320" mass="35704">MLDHKSTFDGTFHELCIEQAIPLTLLQFVAMLEHGADIKSQLRFGASKTDLAIAQLLQYNCYARYKEVAATHRHSKDRETPFPVYMGMSVYTKTRKRKLVEMLNEHGISISYDRVLEISAQLGDATVSKYVEDGVVCPPVLRKGLFTTSAMDNIDHNPTATTVTTSFHGTSVSVFQHPTKEDKDQAHSVATVKHVMDKIKEIVAFLNHGQVPVIAADQPIYAVAKQVQWHWPEIYGEDKFVIMFGGLHIEMAALKSIGTLLQDSGWTGALVEAGIASPGTADSFLTVSSITRTRQMHQITGCSLYKLLKAAHMDYYERDR</sequence>
<dbReference type="AlphaFoldDB" id="A0AAD7R659"/>
<evidence type="ECO:0000313" key="2">
    <source>
        <dbReference type="Proteomes" id="UP001221898"/>
    </source>
</evidence>
<keyword evidence="2" id="KW-1185">Reference proteome</keyword>
<reference evidence="1" key="1">
    <citation type="journal article" date="2023" name="Science">
        <title>Genome structures resolve the early diversification of teleost fishes.</title>
        <authorList>
            <person name="Parey E."/>
            <person name="Louis A."/>
            <person name="Montfort J."/>
            <person name="Bouchez O."/>
            <person name="Roques C."/>
            <person name="Iampietro C."/>
            <person name="Lluch J."/>
            <person name="Castinel A."/>
            <person name="Donnadieu C."/>
            <person name="Desvignes T."/>
            <person name="Floi Bucao C."/>
            <person name="Jouanno E."/>
            <person name="Wen M."/>
            <person name="Mejri S."/>
            <person name="Dirks R."/>
            <person name="Jansen H."/>
            <person name="Henkel C."/>
            <person name="Chen W.J."/>
            <person name="Zahm M."/>
            <person name="Cabau C."/>
            <person name="Klopp C."/>
            <person name="Thompson A.W."/>
            <person name="Robinson-Rechavi M."/>
            <person name="Braasch I."/>
            <person name="Lecointre G."/>
            <person name="Bobe J."/>
            <person name="Postlethwait J.H."/>
            <person name="Berthelot C."/>
            <person name="Roest Crollius H."/>
            <person name="Guiguen Y."/>
        </authorList>
    </citation>
    <scope>NUCLEOTIDE SEQUENCE</scope>
    <source>
        <strain evidence="1">NC1722</strain>
    </source>
</reference>
<protein>
    <submittedName>
        <fullName evidence="1">Uncharacterized protein</fullName>
    </submittedName>
</protein>
<proteinExistence type="predicted"/>
<gene>
    <name evidence="1" type="ORF">AAFF_G00342240</name>
</gene>